<evidence type="ECO:0000313" key="2">
    <source>
        <dbReference type="EMBL" id="KGI21145.1"/>
    </source>
</evidence>
<dbReference type="OrthoDB" id="1073689at2"/>
<dbReference type="RefSeq" id="WP_036929205.1">
    <property type="nucleotide sequence ID" value="NZ_JRPQ01000189.1"/>
</dbReference>
<reference evidence="2 3" key="1">
    <citation type="submission" date="2014-07" db="EMBL/GenBank/DDBJ databases">
        <authorList>
            <person name="McCorrison J."/>
            <person name="Sanka R."/>
            <person name="Torralba M."/>
            <person name="Gillis M."/>
            <person name="Haft D.H."/>
            <person name="Methe B."/>
            <person name="Sutton G."/>
            <person name="Nelson K.E."/>
        </authorList>
    </citation>
    <scope>NUCLEOTIDE SEQUENCE [LARGE SCALE GENOMIC DNA]</scope>
    <source>
        <strain evidence="2 3">S9-PR14</strain>
    </source>
</reference>
<comment type="caution">
    <text evidence="2">The sequence shown here is derived from an EMBL/GenBank/DDBJ whole genome shotgun (WGS) entry which is preliminary data.</text>
</comment>
<name>A0A098YN04_9BACT</name>
<proteinExistence type="predicted"/>
<dbReference type="AlphaFoldDB" id="A0A098YN04"/>
<evidence type="ECO:0000313" key="1">
    <source>
        <dbReference type="EMBL" id="KGI21142.1"/>
    </source>
</evidence>
<gene>
    <name evidence="2" type="ORF">HMPREF9304_11950</name>
    <name evidence="1" type="ORF">HMPREF9304_11970</name>
</gene>
<protein>
    <submittedName>
        <fullName evidence="2">Uncharacterized protein</fullName>
    </submittedName>
</protein>
<dbReference type="EMBL" id="JRPQ01000189">
    <property type="protein sequence ID" value="KGI21145.1"/>
    <property type="molecule type" value="Genomic_DNA"/>
</dbReference>
<dbReference type="EMBL" id="JRPQ01000190">
    <property type="protein sequence ID" value="KGI21142.1"/>
    <property type="molecule type" value="Genomic_DNA"/>
</dbReference>
<dbReference type="Proteomes" id="UP000029723">
    <property type="component" value="Unassembled WGS sequence"/>
</dbReference>
<evidence type="ECO:0000313" key="3">
    <source>
        <dbReference type="Proteomes" id="UP000029723"/>
    </source>
</evidence>
<organism evidence="2 3">
    <name type="scientific">Hoylesella timonensis S9-PR14</name>
    <dbReference type="NCBI Taxonomy" id="1401062"/>
    <lineage>
        <taxon>Bacteria</taxon>
        <taxon>Pseudomonadati</taxon>
        <taxon>Bacteroidota</taxon>
        <taxon>Bacteroidia</taxon>
        <taxon>Bacteroidales</taxon>
        <taxon>Prevotellaceae</taxon>
        <taxon>Hoylesella</taxon>
    </lineage>
</organism>
<accession>A0A098YN04</accession>
<sequence length="69" mass="8115">MDKQLRKVIHVHFIQGRRNYYFGSVAAVFRKFSEKDLGCSEKYLSHILTKDGMHHITPKVLIVRSRLIT</sequence>